<dbReference type="EMBL" id="CAJOBI010330787">
    <property type="protein sequence ID" value="CAF5198185.1"/>
    <property type="molecule type" value="Genomic_DNA"/>
</dbReference>
<protein>
    <submittedName>
        <fullName evidence="1">Uncharacterized protein</fullName>
    </submittedName>
</protein>
<dbReference type="Proteomes" id="UP000676336">
    <property type="component" value="Unassembled WGS sequence"/>
</dbReference>
<accession>A0A8S3IHG5</accession>
<evidence type="ECO:0000313" key="1">
    <source>
        <dbReference type="EMBL" id="CAF5198185.1"/>
    </source>
</evidence>
<sequence>MELANTMQVFAAMTPVEAMELCHAYMVLTTLTARAFVSRVLNQINRTEVMTITASIIISAWCSLTCPGYCELMNNRTYQCNCWKSPGLQISPDGTNCLPCDANSYGYNCSQQCACAYGTCISTATNASQSCSCQSMYAAPFCSRLIDVC</sequence>
<dbReference type="AlphaFoldDB" id="A0A8S3IHG5"/>
<name>A0A8S3IHG5_9BILA</name>
<comment type="caution">
    <text evidence="1">The sequence shown here is derived from an EMBL/GenBank/DDBJ whole genome shotgun (WGS) entry which is preliminary data.</text>
</comment>
<organism evidence="1 2">
    <name type="scientific">Rotaria magnacalcarata</name>
    <dbReference type="NCBI Taxonomy" id="392030"/>
    <lineage>
        <taxon>Eukaryota</taxon>
        <taxon>Metazoa</taxon>
        <taxon>Spiralia</taxon>
        <taxon>Gnathifera</taxon>
        <taxon>Rotifera</taxon>
        <taxon>Eurotatoria</taxon>
        <taxon>Bdelloidea</taxon>
        <taxon>Philodinida</taxon>
        <taxon>Philodinidae</taxon>
        <taxon>Rotaria</taxon>
    </lineage>
</organism>
<reference evidence="1" key="1">
    <citation type="submission" date="2021-02" db="EMBL/GenBank/DDBJ databases">
        <authorList>
            <person name="Nowell W R."/>
        </authorList>
    </citation>
    <scope>NUCLEOTIDE SEQUENCE</scope>
</reference>
<proteinExistence type="predicted"/>
<feature type="non-terminal residue" evidence="1">
    <location>
        <position position="1"/>
    </location>
</feature>
<evidence type="ECO:0000313" key="2">
    <source>
        <dbReference type="Proteomes" id="UP000676336"/>
    </source>
</evidence>
<gene>
    <name evidence="1" type="ORF">SMN809_LOCUS74727</name>
</gene>